<name>A0A0F4YRA3_RASE3</name>
<dbReference type="GO" id="GO:0000172">
    <property type="term" value="C:ribonuclease MRP complex"/>
    <property type="evidence" value="ECO:0007669"/>
    <property type="project" value="TreeGrafter"/>
</dbReference>
<evidence type="ECO:0000313" key="3">
    <source>
        <dbReference type="Proteomes" id="UP000053958"/>
    </source>
</evidence>
<dbReference type="InterPro" id="IPR013893">
    <property type="entry name" value="RNase_P_Rpp40"/>
</dbReference>
<feature type="region of interest" description="Disordered" evidence="1">
    <location>
        <begin position="604"/>
        <end position="637"/>
    </location>
</feature>
<dbReference type="PANTHER" id="PTHR15396:SF1">
    <property type="entry name" value="RIBONUCLEASE P PROTEIN SUBUNIT P40"/>
    <property type="match status" value="1"/>
</dbReference>
<dbReference type="EMBL" id="LASV01000230">
    <property type="protein sequence ID" value="KKA20817.1"/>
    <property type="molecule type" value="Genomic_DNA"/>
</dbReference>
<proteinExistence type="predicted"/>
<feature type="compositionally biased region" description="Low complexity" evidence="1">
    <location>
        <begin position="664"/>
        <end position="680"/>
    </location>
</feature>
<dbReference type="GeneID" id="25317525"/>
<dbReference type="Pfam" id="PF08584">
    <property type="entry name" value="Ribonuc_P_40"/>
    <property type="match status" value="1"/>
</dbReference>
<dbReference type="GO" id="GO:0030681">
    <property type="term" value="C:multimeric ribonuclease P complex"/>
    <property type="evidence" value="ECO:0007669"/>
    <property type="project" value="TreeGrafter"/>
</dbReference>
<feature type="region of interest" description="Disordered" evidence="1">
    <location>
        <begin position="413"/>
        <end position="433"/>
    </location>
</feature>
<keyword evidence="3" id="KW-1185">Reference proteome</keyword>
<feature type="compositionally biased region" description="Low complexity" evidence="1">
    <location>
        <begin position="511"/>
        <end position="532"/>
    </location>
</feature>
<sequence>MTEKKTMQKEKKVNCLEKGSIPVEAELLVCVQLVGMLSFSPLVDLLLSSQTILVDPRAIHCAGNLDWAARLSPQPELRDEFIPTAGFAAYQNQILSGARSEQETPFPLQKSKNTGRNATMLDFSDEASHHEKCYTTIGKLPAFVDPKQPPQKKSPFSAILNHPFVHTIAPSSSGAGVLRLELGKEKYERTGLTGKPIRSGGRKHAKERFVVEINLRLPSMLHGKKGFERIVWAFKNVLNHSVSWLFYDLASDSASLDQANSPLKQHHPQIVECTAVEAVHQPILVPPLSADQITALETEEDIRDYCNDISEWLALVSLDSPRVSANDNIDPYLSRYAVPQQDLAKSSATVSLKWHGLIPSQWIIHLFISILRERILREPHPNAWFALSCSALGRDAVESKDGYTILYLPASGSSAQENSGQAPVASEEPASVGEGSSRRHFICWDHRFTNVRSKASIRDILTNITINMDYDVIDPAPFTSDLFFYLDLGSPEIQVPDCMSLETPSDLLEVTPTSSGGTTSSTSNNTEDASSSRSISRDVTEETSGTAPINLQLPAGSESTSDSNSASNGEGEGVDSPHLSEENNEPHEQDLDWDGFLVYSPCEVDVSLPDPEAPVEANVDRTPPTNDDTVEEPPRKRIRARRRQIVPAEISYSQLAGAAPTQMPPRTSAPTPTPTPTRTRQGPSFADPQTAVIPLPPTTAASENPCGQTYQPLFPQFHGQTMSVPLVPTGTNVLYESVSLTALASVTSRAHFIPSRPTVEETFSWQGQIQAAPAYPPPAATPSARPFAPQPSRPARKFTFAENTVPSNFVPNPNNHGRWLVDELGRRHYLNAPKNKRPRMEVT</sequence>
<feature type="region of interest" description="Disordered" evidence="1">
    <location>
        <begin position="772"/>
        <end position="794"/>
    </location>
</feature>
<dbReference type="GO" id="GO:0000447">
    <property type="term" value="P:endonucleolytic cleavage in ITS1 to separate SSU-rRNA from 5.8S rRNA and LSU-rRNA from tricistronic rRNA transcript (SSU-rRNA, 5.8S rRNA, LSU-rRNA)"/>
    <property type="evidence" value="ECO:0007669"/>
    <property type="project" value="TreeGrafter"/>
</dbReference>
<dbReference type="GO" id="GO:0001682">
    <property type="term" value="P:tRNA 5'-leader removal"/>
    <property type="evidence" value="ECO:0007669"/>
    <property type="project" value="InterPro"/>
</dbReference>
<feature type="region of interest" description="Disordered" evidence="1">
    <location>
        <begin position="507"/>
        <end position="589"/>
    </location>
</feature>
<dbReference type="AlphaFoldDB" id="A0A0F4YRA3"/>
<dbReference type="RefSeq" id="XP_013327429.1">
    <property type="nucleotide sequence ID" value="XM_013471975.1"/>
</dbReference>
<feature type="region of interest" description="Disordered" evidence="1">
    <location>
        <begin position="652"/>
        <end position="706"/>
    </location>
</feature>
<dbReference type="OrthoDB" id="63112at2759"/>
<feature type="compositionally biased region" description="Basic and acidic residues" evidence="1">
    <location>
        <begin position="578"/>
        <end position="589"/>
    </location>
</feature>
<protein>
    <submittedName>
        <fullName evidence="2">Uncharacterized protein</fullName>
    </submittedName>
</protein>
<evidence type="ECO:0000256" key="1">
    <source>
        <dbReference type="SAM" id="MobiDB-lite"/>
    </source>
</evidence>
<evidence type="ECO:0000313" key="2">
    <source>
        <dbReference type="EMBL" id="KKA20817.1"/>
    </source>
</evidence>
<dbReference type="PANTHER" id="PTHR15396">
    <property type="entry name" value="RIBONUCLEASE P PROTEIN SUBUNIT P40"/>
    <property type="match status" value="1"/>
</dbReference>
<gene>
    <name evidence="2" type="ORF">T310_5180</name>
</gene>
<feature type="compositionally biased region" description="Low complexity" evidence="1">
    <location>
        <begin position="555"/>
        <end position="569"/>
    </location>
</feature>
<dbReference type="STRING" id="1408163.A0A0F4YRA3"/>
<dbReference type="GO" id="GO:0004526">
    <property type="term" value="F:ribonuclease P activity"/>
    <property type="evidence" value="ECO:0007669"/>
    <property type="project" value="TreeGrafter"/>
</dbReference>
<reference evidence="2 3" key="1">
    <citation type="submission" date="2015-04" db="EMBL/GenBank/DDBJ databases">
        <authorList>
            <person name="Heijne W.H."/>
            <person name="Fedorova N.D."/>
            <person name="Nierman W.C."/>
            <person name="Vollebregt A.W."/>
            <person name="Zhao Z."/>
            <person name="Wu L."/>
            <person name="Kumar M."/>
            <person name="Stam H."/>
            <person name="van den Berg M.A."/>
            <person name="Pel H.J."/>
        </authorList>
    </citation>
    <scope>NUCLEOTIDE SEQUENCE [LARGE SCALE GENOMIC DNA]</scope>
    <source>
        <strain evidence="2 3">CBS 393.64</strain>
    </source>
</reference>
<dbReference type="GO" id="GO:0000171">
    <property type="term" value="F:ribonuclease MRP activity"/>
    <property type="evidence" value="ECO:0007669"/>
    <property type="project" value="TreeGrafter"/>
</dbReference>
<dbReference type="Proteomes" id="UP000053958">
    <property type="component" value="Unassembled WGS sequence"/>
</dbReference>
<comment type="caution">
    <text evidence="2">The sequence shown here is derived from an EMBL/GenBank/DDBJ whole genome shotgun (WGS) entry which is preliminary data.</text>
</comment>
<organism evidence="2 3">
    <name type="scientific">Rasamsonia emersonii (strain ATCC 16479 / CBS 393.64 / IMI 116815)</name>
    <dbReference type="NCBI Taxonomy" id="1408163"/>
    <lineage>
        <taxon>Eukaryota</taxon>
        <taxon>Fungi</taxon>
        <taxon>Dikarya</taxon>
        <taxon>Ascomycota</taxon>
        <taxon>Pezizomycotina</taxon>
        <taxon>Eurotiomycetes</taxon>
        <taxon>Eurotiomycetidae</taxon>
        <taxon>Eurotiales</taxon>
        <taxon>Trichocomaceae</taxon>
        <taxon>Rasamsonia</taxon>
    </lineage>
</organism>
<accession>A0A0F4YRA3</accession>